<gene>
    <name evidence="2" type="ORF">EVAR_66300_1</name>
</gene>
<name>A0A4C1ZAE1_EUMVA</name>
<dbReference type="AlphaFoldDB" id="A0A4C1ZAE1"/>
<comment type="caution">
    <text evidence="2">The sequence shown here is derived from an EMBL/GenBank/DDBJ whole genome shotgun (WGS) entry which is preliminary data.</text>
</comment>
<keyword evidence="3" id="KW-1185">Reference proteome</keyword>
<sequence length="87" mass="9504">MITVTLLVAVSVKYSNSTLVTFSTLVPVLLFDSALGHAFNLTSTTGHLDEDKSYRPPTPVRQTGAEAERKKTQDYINQGGSCRNCKI</sequence>
<dbReference type="EMBL" id="BGZK01001671">
    <property type="protein sequence ID" value="GBP84312.1"/>
    <property type="molecule type" value="Genomic_DNA"/>
</dbReference>
<evidence type="ECO:0000313" key="2">
    <source>
        <dbReference type="EMBL" id="GBP84312.1"/>
    </source>
</evidence>
<accession>A0A4C1ZAE1</accession>
<feature type="region of interest" description="Disordered" evidence="1">
    <location>
        <begin position="45"/>
        <end position="73"/>
    </location>
</feature>
<evidence type="ECO:0000313" key="3">
    <source>
        <dbReference type="Proteomes" id="UP000299102"/>
    </source>
</evidence>
<dbReference type="Proteomes" id="UP000299102">
    <property type="component" value="Unassembled WGS sequence"/>
</dbReference>
<reference evidence="2 3" key="1">
    <citation type="journal article" date="2019" name="Commun. Biol.">
        <title>The bagworm genome reveals a unique fibroin gene that provides high tensile strength.</title>
        <authorList>
            <person name="Kono N."/>
            <person name="Nakamura H."/>
            <person name="Ohtoshi R."/>
            <person name="Tomita M."/>
            <person name="Numata K."/>
            <person name="Arakawa K."/>
        </authorList>
    </citation>
    <scope>NUCLEOTIDE SEQUENCE [LARGE SCALE GENOMIC DNA]</scope>
</reference>
<organism evidence="2 3">
    <name type="scientific">Eumeta variegata</name>
    <name type="common">Bagworm moth</name>
    <name type="synonym">Eumeta japonica</name>
    <dbReference type="NCBI Taxonomy" id="151549"/>
    <lineage>
        <taxon>Eukaryota</taxon>
        <taxon>Metazoa</taxon>
        <taxon>Ecdysozoa</taxon>
        <taxon>Arthropoda</taxon>
        <taxon>Hexapoda</taxon>
        <taxon>Insecta</taxon>
        <taxon>Pterygota</taxon>
        <taxon>Neoptera</taxon>
        <taxon>Endopterygota</taxon>
        <taxon>Lepidoptera</taxon>
        <taxon>Glossata</taxon>
        <taxon>Ditrysia</taxon>
        <taxon>Tineoidea</taxon>
        <taxon>Psychidae</taxon>
        <taxon>Oiketicinae</taxon>
        <taxon>Eumeta</taxon>
    </lineage>
</organism>
<protein>
    <submittedName>
        <fullName evidence="2">Uncharacterized protein</fullName>
    </submittedName>
</protein>
<evidence type="ECO:0000256" key="1">
    <source>
        <dbReference type="SAM" id="MobiDB-lite"/>
    </source>
</evidence>
<proteinExistence type="predicted"/>